<protein>
    <submittedName>
        <fullName evidence="2">Uncharacterized protein</fullName>
    </submittedName>
</protein>
<name>C4G935_9FIRM</name>
<dbReference type="EMBL" id="ACIP02000001">
    <property type="protein sequence ID" value="EEP29132.1"/>
    <property type="molecule type" value="Genomic_DNA"/>
</dbReference>
<gene>
    <name evidence="2" type="ORF">GCWU000342_00485</name>
</gene>
<accession>C4G935</accession>
<comment type="caution">
    <text evidence="2">The sequence shown here is derived from an EMBL/GenBank/DDBJ whole genome shotgun (WGS) entry which is preliminary data.</text>
</comment>
<dbReference type="AlphaFoldDB" id="C4G935"/>
<sequence length="52" mass="6346">MREKEADRGAKEDQKRREKKNSPEGQTRDCSFLQKYFRRRKMEPTECDYSTT</sequence>
<keyword evidence="3" id="KW-1185">Reference proteome</keyword>
<evidence type="ECO:0000313" key="3">
    <source>
        <dbReference type="Proteomes" id="UP000003494"/>
    </source>
</evidence>
<feature type="compositionally biased region" description="Basic and acidic residues" evidence="1">
    <location>
        <begin position="1"/>
        <end position="22"/>
    </location>
</feature>
<dbReference type="Proteomes" id="UP000003494">
    <property type="component" value="Unassembled WGS sequence"/>
</dbReference>
<evidence type="ECO:0000256" key="1">
    <source>
        <dbReference type="SAM" id="MobiDB-lite"/>
    </source>
</evidence>
<dbReference type="STRING" id="626523.GCWU000342_00485"/>
<organism evidence="2 3">
    <name type="scientific">Shuttleworthella satelles DSM 14600</name>
    <dbReference type="NCBI Taxonomy" id="626523"/>
    <lineage>
        <taxon>Bacteria</taxon>
        <taxon>Bacillati</taxon>
        <taxon>Bacillota</taxon>
        <taxon>Clostridia</taxon>
        <taxon>Lachnospirales</taxon>
        <taxon>Lachnospiraceae</taxon>
        <taxon>Shuttleworthella</taxon>
    </lineage>
</organism>
<feature type="region of interest" description="Disordered" evidence="1">
    <location>
        <begin position="1"/>
        <end position="35"/>
    </location>
</feature>
<dbReference type="HOGENOM" id="CLU_3084703_0_0_9"/>
<evidence type="ECO:0000313" key="2">
    <source>
        <dbReference type="EMBL" id="EEP29132.1"/>
    </source>
</evidence>
<proteinExistence type="predicted"/>
<reference evidence="2" key="1">
    <citation type="submission" date="2009-04" db="EMBL/GenBank/DDBJ databases">
        <authorList>
            <person name="Weinstock G."/>
            <person name="Sodergren E."/>
            <person name="Clifton S."/>
            <person name="Fulton L."/>
            <person name="Fulton B."/>
            <person name="Courtney L."/>
            <person name="Fronick C."/>
            <person name="Harrison M."/>
            <person name="Strong C."/>
            <person name="Farmer C."/>
            <person name="Delahaunty K."/>
            <person name="Markovic C."/>
            <person name="Hall O."/>
            <person name="Minx P."/>
            <person name="Tomlinson C."/>
            <person name="Mitreva M."/>
            <person name="Nelson J."/>
            <person name="Hou S."/>
            <person name="Wollam A."/>
            <person name="Pepin K.H."/>
            <person name="Johnson M."/>
            <person name="Bhonagiri V."/>
            <person name="Nash W.E."/>
            <person name="Warren W."/>
            <person name="Chinwalla A."/>
            <person name="Mardis E.R."/>
            <person name="Wilson R.K."/>
        </authorList>
    </citation>
    <scope>NUCLEOTIDE SEQUENCE [LARGE SCALE GENOMIC DNA]</scope>
    <source>
        <strain evidence="2">DSM 14600</strain>
    </source>
</reference>